<reference evidence="8 9" key="2">
    <citation type="submission" date="2019-01" db="EMBL/GenBank/DDBJ databases">
        <authorList>
            <person name="Li Y."/>
        </authorList>
    </citation>
    <scope>NUCLEOTIDE SEQUENCE [LARGE SCALE GENOMIC DNA]</scope>
    <source>
        <strain evidence="8 9">2D-5</strain>
    </source>
</reference>
<dbReference type="PROSITE" id="PS50045">
    <property type="entry name" value="SIGMA54_INTERACT_4"/>
    <property type="match status" value="1"/>
</dbReference>
<dbReference type="InterPro" id="IPR003593">
    <property type="entry name" value="AAA+_ATPase"/>
</dbReference>
<evidence type="ECO:0000256" key="6">
    <source>
        <dbReference type="ARBA" id="ARBA00023163"/>
    </source>
</evidence>
<reference evidence="8 9" key="1">
    <citation type="submission" date="2019-01" db="EMBL/GenBank/DDBJ databases">
        <title>Sinorhodobacter populi sp. nov. isolated from the symptomatic bark tissue of Populus euramericana canker.</title>
        <authorList>
            <person name="Xu G."/>
        </authorList>
    </citation>
    <scope>NUCLEOTIDE SEQUENCE [LARGE SCALE GENOMIC DNA]</scope>
    <source>
        <strain evidence="8 9">2D-5</strain>
    </source>
</reference>
<dbReference type="Gene3D" id="3.40.50.300">
    <property type="entry name" value="P-loop containing nucleotide triphosphate hydrolases"/>
    <property type="match status" value="1"/>
</dbReference>
<dbReference type="InterPro" id="IPR009057">
    <property type="entry name" value="Homeodomain-like_sf"/>
</dbReference>
<proteinExistence type="predicted"/>
<keyword evidence="9" id="KW-1185">Reference proteome</keyword>
<dbReference type="Gene3D" id="1.10.10.60">
    <property type="entry name" value="Homeodomain-like"/>
    <property type="match status" value="1"/>
</dbReference>
<name>A0A443IKX2_9RHOB</name>
<evidence type="ECO:0000256" key="4">
    <source>
        <dbReference type="ARBA" id="ARBA00023015"/>
    </source>
</evidence>
<evidence type="ECO:0000256" key="5">
    <source>
        <dbReference type="ARBA" id="ARBA00023125"/>
    </source>
</evidence>
<dbReference type="AlphaFoldDB" id="A0A443IKX2"/>
<keyword evidence="3" id="KW-0902">Two-component regulatory system</keyword>
<dbReference type="InterPro" id="IPR058031">
    <property type="entry name" value="AAA_lid_NorR"/>
</dbReference>
<keyword evidence="6" id="KW-0804">Transcription</keyword>
<dbReference type="InterPro" id="IPR003959">
    <property type="entry name" value="ATPase_AAA_core"/>
</dbReference>
<dbReference type="GO" id="GO:0006355">
    <property type="term" value="P:regulation of DNA-templated transcription"/>
    <property type="evidence" value="ECO:0007669"/>
    <property type="project" value="InterPro"/>
</dbReference>
<dbReference type="Gene3D" id="3.30.450.40">
    <property type="match status" value="1"/>
</dbReference>
<evidence type="ECO:0000256" key="2">
    <source>
        <dbReference type="ARBA" id="ARBA00022840"/>
    </source>
</evidence>
<evidence type="ECO:0000259" key="7">
    <source>
        <dbReference type="PROSITE" id="PS50045"/>
    </source>
</evidence>
<dbReference type="PANTHER" id="PTHR32071">
    <property type="entry name" value="TRANSCRIPTIONAL REGULATORY PROTEIN"/>
    <property type="match status" value="1"/>
</dbReference>
<evidence type="ECO:0000256" key="3">
    <source>
        <dbReference type="ARBA" id="ARBA00023012"/>
    </source>
</evidence>
<dbReference type="InterPro" id="IPR002197">
    <property type="entry name" value="HTH_Fis"/>
</dbReference>
<dbReference type="EMBL" id="SAUW01000034">
    <property type="protein sequence ID" value="RWR05763.1"/>
    <property type="molecule type" value="Genomic_DNA"/>
</dbReference>
<keyword evidence="4" id="KW-0805">Transcription regulation</keyword>
<dbReference type="CDD" id="cd00009">
    <property type="entry name" value="AAA"/>
    <property type="match status" value="1"/>
</dbReference>
<dbReference type="SUPFAM" id="SSF46689">
    <property type="entry name" value="Homeodomain-like"/>
    <property type="match status" value="1"/>
</dbReference>
<dbReference type="InterPro" id="IPR027417">
    <property type="entry name" value="P-loop_NTPase"/>
</dbReference>
<dbReference type="InterPro" id="IPR002078">
    <property type="entry name" value="Sigma_54_int"/>
</dbReference>
<feature type="domain" description="Sigma-54 factor interaction" evidence="7">
    <location>
        <begin position="339"/>
        <end position="524"/>
    </location>
</feature>
<dbReference type="Proteomes" id="UP000285710">
    <property type="component" value="Unassembled WGS sequence"/>
</dbReference>
<dbReference type="PRINTS" id="PR01590">
    <property type="entry name" value="HTHFIS"/>
</dbReference>
<gene>
    <name evidence="8" type="ORF">D2T33_19460</name>
</gene>
<sequence>MARPAGMTTMSVAGEGPGMLSNIHRMRTLPLMEIPEGLPAMVEGSWRRCLETHRLSPDFTRRADVLSYGELRETLDQEERLIRSATPEIDRLFRRLAPDACSVSLASAQGVKLLYRCDPYHMDDLKRTGVLPGSIWAEDMQGTNGIGTCLLERRPLSIVGNEHFNRALSGITCSVAPIFVSHGVLAGVLNITALRGIDSQAVRLLNDVVTRSARRIEAHLFQLRNAGYRLIRLSADGDFSDPATLSLVALDDAGQIVDFTPDAPVMLRRAADELPQTRLDQIIEPDAVHGVRCEPVLPAGVGHLRMAALNQTAAAISDHQPPVTSGSEAALSDPRLDEIMQQALGLARRQLPLMLRGETGTGKTTLALRLARLVSGDFLMLEGGAADDITRLKLDTLRVRPSCALILDQIDEMSVPMQRSLVQVLEGAQRPLITVTSSAKDLQPELAGLRPDLVHRLNGATFILPPLRSTPEPEKVFLRTLAEEARLAGRAAPHISDEALAVLRCHHWPGNLRELHFALRRAIALAGDTVTVANLPDRLIELSETHDVLARSKSETARIETALCYHKGNVMETARYLGISRATLYRKLQSSSLRSASIPRTI</sequence>
<dbReference type="Gene3D" id="1.10.8.60">
    <property type="match status" value="1"/>
</dbReference>
<dbReference type="GO" id="GO:0000160">
    <property type="term" value="P:phosphorelay signal transduction system"/>
    <property type="evidence" value="ECO:0007669"/>
    <property type="project" value="UniProtKB-KW"/>
</dbReference>
<dbReference type="PANTHER" id="PTHR32071:SF77">
    <property type="entry name" value="TRANSCRIPTIONAL REGULATORY PROTEIN"/>
    <property type="match status" value="1"/>
</dbReference>
<dbReference type="Pfam" id="PF00004">
    <property type="entry name" value="AAA"/>
    <property type="match status" value="1"/>
</dbReference>
<evidence type="ECO:0000313" key="8">
    <source>
        <dbReference type="EMBL" id="RWR05763.1"/>
    </source>
</evidence>
<organism evidence="8 9">
    <name type="scientific">Paenirhodobacter populi</name>
    <dbReference type="NCBI Taxonomy" id="2306993"/>
    <lineage>
        <taxon>Bacteria</taxon>
        <taxon>Pseudomonadati</taxon>
        <taxon>Pseudomonadota</taxon>
        <taxon>Alphaproteobacteria</taxon>
        <taxon>Rhodobacterales</taxon>
        <taxon>Rhodobacter group</taxon>
        <taxon>Paenirhodobacter</taxon>
    </lineage>
</organism>
<dbReference type="SUPFAM" id="SSF52540">
    <property type="entry name" value="P-loop containing nucleoside triphosphate hydrolases"/>
    <property type="match status" value="1"/>
</dbReference>
<dbReference type="Pfam" id="PF25601">
    <property type="entry name" value="AAA_lid_14"/>
    <property type="match status" value="1"/>
</dbReference>
<keyword evidence="2" id="KW-0067">ATP-binding</keyword>
<accession>A0A443IKX2</accession>
<dbReference type="InterPro" id="IPR003018">
    <property type="entry name" value="GAF"/>
</dbReference>
<evidence type="ECO:0000256" key="1">
    <source>
        <dbReference type="ARBA" id="ARBA00022741"/>
    </source>
</evidence>
<dbReference type="GO" id="GO:0043565">
    <property type="term" value="F:sequence-specific DNA binding"/>
    <property type="evidence" value="ECO:0007669"/>
    <property type="project" value="InterPro"/>
</dbReference>
<dbReference type="InterPro" id="IPR025662">
    <property type="entry name" value="Sigma_54_int_dom_ATP-bd_1"/>
</dbReference>
<dbReference type="SMART" id="SM00382">
    <property type="entry name" value="AAA"/>
    <property type="match status" value="1"/>
</dbReference>
<dbReference type="GO" id="GO:0005524">
    <property type="term" value="F:ATP binding"/>
    <property type="evidence" value="ECO:0007669"/>
    <property type="project" value="UniProtKB-KW"/>
</dbReference>
<dbReference type="Pfam" id="PF02954">
    <property type="entry name" value="HTH_8"/>
    <property type="match status" value="1"/>
</dbReference>
<comment type="caution">
    <text evidence="8">The sequence shown here is derived from an EMBL/GenBank/DDBJ whole genome shotgun (WGS) entry which is preliminary data.</text>
</comment>
<keyword evidence="1" id="KW-0547">Nucleotide-binding</keyword>
<dbReference type="PROSITE" id="PS00675">
    <property type="entry name" value="SIGMA54_INTERACT_1"/>
    <property type="match status" value="1"/>
</dbReference>
<evidence type="ECO:0000313" key="9">
    <source>
        <dbReference type="Proteomes" id="UP000285710"/>
    </source>
</evidence>
<dbReference type="Pfam" id="PF01590">
    <property type="entry name" value="GAF"/>
    <property type="match status" value="1"/>
</dbReference>
<protein>
    <submittedName>
        <fullName evidence="8">Sigma-54-dependent Fis family transcriptional regulator</fullName>
    </submittedName>
</protein>
<keyword evidence="5" id="KW-0238">DNA-binding</keyword>
<dbReference type="InterPro" id="IPR029016">
    <property type="entry name" value="GAF-like_dom_sf"/>
</dbReference>